<comment type="similarity">
    <text evidence="2">Belongs to the ABC transporter superfamily.</text>
</comment>
<dbReference type="SUPFAM" id="SSF52540">
    <property type="entry name" value="P-loop containing nucleoside triphosphate hydrolases"/>
    <property type="match status" value="1"/>
</dbReference>
<dbReference type="FunFam" id="3.40.50.300:FF:000020">
    <property type="entry name" value="Amino acid ABC transporter ATP-binding component"/>
    <property type="match status" value="1"/>
</dbReference>
<keyword evidence="3" id="KW-0813">Transport</keyword>
<dbReference type="PROSITE" id="PS50893">
    <property type="entry name" value="ABC_TRANSPORTER_2"/>
    <property type="match status" value="1"/>
</dbReference>
<evidence type="ECO:0000256" key="3">
    <source>
        <dbReference type="ARBA" id="ARBA00022448"/>
    </source>
</evidence>
<dbReference type="PIRSF" id="PIRSF039085">
    <property type="entry name" value="ABC_ATPase_HisP"/>
    <property type="match status" value="1"/>
</dbReference>
<dbReference type="Pfam" id="PF00005">
    <property type="entry name" value="ABC_tran"/>
    <property type="match status" value="1"/>
</dbReference>
<evidence type="ECO:0000256" key="5">
    <source>
        <dbReference type="ARBA" id="ARBA00022741"/>
    </source>
</evidence>
<proteinExistence type="inferred from homology"/>
<name>A0A1M6QIA1_9BACT</name>
<evidence type="ECO:0000256" key="4">
    <source>
        <dbReference type="ARBA" id="ARBA00022475"/>
    </source>
</evidence>
<dbReference type="CDD" id="cd03262">
    <property type="entry name" value="ABC_HisP_GlnQ"/>
    <property type="match status" value="1"/>
</dbReference>
<keyword evidence="11" id="KW-1185">Reference proteome</keyword>
<dbReference type="InterPro" id="IPR017871">
    <property type="entry name" value="ABC_transporter-like_CS"/>
</dbReference>
<dbReference type="InterPro" id="IPR030679">
    <property type="entry name" value="ABC_ATPase_HisP-typ"/>
</dbReference>
<evidence type="ECO:0000313" key="11">
    <source>
        <dbReference type="Proteomes" id="UP000184275"/>
    </source>
</evidence>
<accession>A0A1M6QIA1</accession>
<dbReference type="Gene3D" id="3.40.50.300">
    <property type="entry name" value="P-loop containing nucleotide triphosphate hydrolases"/>
    <property type="match status" value="1"/>
</dbReference>
<gene>
    <name evidence="10" type="ORF">SAMN05720469_102113</name>
</gene>
<evidence type="ECO:0000313" key="10">
    <source>
        <dbReference type="EMBL" id="SHK19962.1"/>
    </source>
</evidence>
<dbReference type="InterPro" id="IPR050086">
    <property type="entry name" value="MetN_ABC_transporter-like"/>
</dbReference>
<feature type="domain" description="ABC transporter" evidence="9">
    <location>
        <begin position="11"/>
        <end position="257"/>
    </location>
</feature>
<dbReference type="PANTHER" id="PTHR43166">
    <property type="entry name" value="AMINO ACID IMPORT ATP-BINDING PROTEIN"/>
    <property type="match status" value="1"/>
</dbReference>
<evidence type="ECO:0000256" key="2">
    <source>
        <dbReference type="ARBA" id="ARBA00005417"/>
    </source>
</evidence>
<keyword evidence="4" id="KW-1003">Cell membrane</keyword>
<dbReference type="GO" id="GO:0016887">
    <property type="term" value="F:ATP hydrolysis activity"/>
    <property type="evidence" value="ECO:0007669"/>
    <property type="project" value="InterPro"/>
</dbReference>
<organism evidence="10 11">
    <name type="scientific">Fibrobacter intestinalis</name>
    <dbReference type="NCBI Taxonomy" id="28122"/>
    <lineage>
        <taxon>Bacteria</taxon>
        <taxon>Pseudomonadati</taxon>
        <taxon>Fibrobacterota</taxon>
        <taxon>Fibrobacteria</taxon>
        <taxon>Fibrobacterales</taxon>
        <taxon>Fibrobacteraceae</taxon>
        <taxon>Fibrobacter</taxon>
    </lineage>
</organism>
<evidence type="ECO:0000256" key="7">
    <source>
        <dbReference type="ARBA" id="ARBA00022970"/>
    </source>
</evidence>
<evidence type="ECO:0000259" key="9">
    <source>
        <dbReference type="PROSITE" id="PS50893"/>
    </source>
</evidence>
<evidence type="ECO:0000256" key="8">
    <source>
        <dbReference type="ARBA" id="ARBA00023136"/>
    </source>
</evidence>
<dbReference type="InterPro" id="IPR027417">
    <property type="entry name" value="P-loop_NTPase"/>
</dbReference>
<keyword evidence="8" id="KW-0472">Membrane</keyword>
<dbReference type="Proteomes" id="UP000184275">
    <property type="component" value="Unassembled WGS sequence"/>
</dbReference>
<keyword evidence="5" id="KW-0547">Nucleotide-binding</keyword>
<evidence type="ECO:0000256" key="1">
    <source>
        <dbReference type="ARBA" id="ARBA00004202"/>
    </source>
</evidence>
<dbReference type="PROSITE" id="PS00211">
    <property type="entry name" value="ABC_TRANSPORTER_1"/>
    <property type="match status" value="1"/>
</dbReference>
<dbReference type="GO" id="GO:0005886">
    <property type="term" value="C:plasma membrane"/>
    <property type="evidence" value="ECO:0007669"/>
    <property type="project" value="UniProtKB-SubCell"/>
</dbReference>
<dbReference type="AlphaFoldDB" id="A0A1M6QIA1"/>
<dbReference type="InterPro" id="IPR003439">
    <property type="entry name" value="ABC_transporter-like_ATP-bd"/>
</dbReference>
<protein>
    <submittedName>
        <fullName evidence="10">Polar amino acid transport system ATP-binding protein</fullName>
    </submittedName>
</protein>
<comment type="subcellular location">
    <subcellularLocation>
        <location evidence="1">Cell membrane</location>
        <topology evidence="1">Peripheral membrane protein</topology>
    </subcellularLocation>
</comment>
<keyword evidence="7" id="KW-0029">Amino-acid transport</keyword>
<dbReference type="GO" id="GO:0005524">
    <property type="term" value="F:ATP binding"/>
    <property type="evidence" value="ECO:0007669"/>
    <property type="project" value="UniProtKB-KW"/>
</dbReference>
<dbReference type="PANTHER" id="PTHR43166:SF9">
    <property type="entry name" value="GLUTAMATE_ASPARTATE IMPORT ATP-BINDING PROTEIN GLTL"/>
    <property type="match status" value="1"/>
</dbReference>
<dbReference type="InterPro" id="IPR003593">
    <property type="entry name" value="AAA+_ATPase"/>
</dbReference>
<keyword evidence="6 10" id="KW-0067">ATP-binding</keyword>
<dbReference type="GO" id="GO:0015424">
    <property type="term" value="F:ABC-type amino acid transporter activity"/>
    <property type="evidence" value="ECO:0007669"/>
    <property type="project" value="InterPro"/>
</dbReference>
<reference evidence="11" key="1">
    <citation type="submission" date="2016-11" db="EMBL/GenBank/DDBJ databases">
        <authorList>
            <person name="Varghese N."/>
            <person name="Submissions S."/>
        </authorList>
    </citation>
    <scope>NUCLEOTIDE SEQUENCE [LARGE SCALE GENOMIC DNA]</scope>
    <source>
        <strain evidence="11">UWOS</strain>
    </source>
</reference>
<evidence type="ECO:0000256" key="6">
    <source>
        <dbReference type="ARBA" id="ARBA00022840"/>
    </source>
</evidence>
<dbReference type="SMART" id="SM00382">
    <property type="entry name" value="AAA"/>
    <property type="match status" value="1"/>
</dbReference>
<dbReference type="EMBL" id="FRAW01000002">
    <property type="protein sequence ID" value="SHK19962.1"/>
    <property type="molecule type" value="Genomic_DNA"/>
</dbReference>
<sequence length="265" mass="29776">MDDSQKIIPILQVRHLKKSFGENCILKDISFDLNAGEVLSVIGPSGSGKSTLLRCLTQLETFERGQVCVDGRNMVVSETENAGRLRYASARELREIRLLTGLVFQNFNLFPHLTVLQNITLAPVRVLGRNRAAARETGMELLKRMGLESKAKMYPYELSGGQQQRVSIARALAMKPKILFFDEPTSALDPELTGEVLKIIKGLAEERMTMVIVTHEMAFARDVANRVLFMDEGIIVEQGTPQFVFEESRNERLRAFLARFSQNGD</sequence>